<name>A0A081P4C6_9BACL</name>
<evidence type="ECO:0000313" key="2">
    <source>
        <dbReference type="Proteomes" id="UP000028123"/>
    </source>
</evidence>
<keyword evidence="2" id="KW-1185">Reference proteome</keyword>
<sequence length="93" mass="10206">MNAEKHVFFLDMLQAEGMQSGVVYASGLLKAHEVVRMAAECRAQETIRSMTARILAENEKAAGQGDLVVKMENMFPYSIPALESVDKEVCGNV</sequence>
<dbReference type="eggNOG" id="ENOG5030R40">
    <property type="taxonomic scope" value="Bacteria"/>
</dbReference>
<dbReference type="RefSeq" id="WP_036681787.1">
    <property type="nucleotide sequence ID" value="NZ_JNVM01000010.1"/>
</dbReference>
<organism evidence="1 2">
    <name type="scientific">Paenibacillus tyrfis</name>
    <dbReference type="NCBI Taxonomy" id="1501230"/>
    <lineage>
        <taxon>Bacteria</taxon>
        <taxon>Bacillati</taxon>
        <taxon>Bacillota</taxon>
        <taxon>Bacilli</taxon>
        <taxon>Bacillales</taxon>
        <taxon>Paenibacillaceae</taxon>
        <taxon>Paenibacillus</taxon>
    </lineage>
</organism>
<dbReference type="AlphaFoldDB" id="A0A081P4C6"/>
<dbReference type="EMBL" id="JNVM01000010">
    <property type="protein sequence ID" value="KEQ25549.1"/>
    <property type="molecule type" value="Genomic_DNA"/>
</dbReference>
<protein>
    <submittedName>
        <fullName evidence="1">Uncharacterized protein</fullName>
    </submittedName>
</protein>
<reference evidence="1 2" key="1">
    <citation type="submission" date="2014-06" db="EMBL/GenBank/DDBJ databases">
        <title>Draft genome sequence of Paenibacillus sp. MSt1.</title>
        <authorList>
            <person name="Aw Y.K."/>
            <person name="Ong K.S."/>
            <person name="Gan H.M."/>
            <person name="Lee S.M."/>
        </authorList>
    </citation>
    <scope>NUCLEOTIDE SEQUENCE [LARGE SCALE GENOMIC DNA]</scope>
    <source>
        <strain evidence="1 2">MSt1</strain>
    </source>
</reference>
<dbReference type="Proteomes" id="UP000028123">
    <property type="component" value="Unassembled WGS sequence"/>
</dbReference>
<gene>
    <name evidence="1" type="ORF">ET33_02170</name>
</gene>
<comment type="caution">
    <text evidence="1">The sequence shown here is derived from an EMBL/GenBank/DDBJ whole genome shotgun (WGS) entry which is preliminary data.</text>
</comment>
<proteinExistence type="predicted"/>
<dbReference type="OrthoDB" id="2666382at2"/>
<evidence type="ECO:0000313" key="1">
    <source>
        <dbReference type="EMBL" id="KEQ25549.1"/>
    </source>
</evidence>
<accession>A0A081P4C6</accession>